<evidence type="ECO:0000313" key="2">
    <source>
        <dbReference type="EMBL" id="RCN50759.1"/>
    </source>
</evidence>
<name>A0A368H543_ANCCA</name>
<feature type="domain" description="Tr-type G" evidence="1">
    <location>
        <begin position="1"/>
        <end position="177"/>
    </location>
</feature>
<organism evidence="2 3">
    <name type="scientific">Ancylostoma caninum</name>
    <name type="common">Dog hookworm</name>
    <dbReference type="NCBI Taxonomy" id="29170"/>
    <lineage>
        <taxon>Eukaryota</taxon>
        <taxon>Metazoa</taxon>
        <taxon>Ecdysozoa</taxon>
        <taxon>Nematoda</taxon>
        <taxon>Chromadorea</taxon>
        <taxon>Rhabditida</taxon>
        <taxon>Rhabditina</taxon>
        <taxon>Rhabditomorpha</taxon>
        <taxon>Strongyloidea</taxon>
        <taxon>Ancylostomatidae</taxon>
        <taxon>Ancylostomatinae</taxon>
        <taxon>Ancylostoma</taxon>
    </lineage>
</organism>
<dbReference type="GO" id="GO:0005525">
    <property type="term" value="F:GTP binding"/>
    <property type="evidence" value="ECO:0007669"/>
    <property type="project" value="InterPro"/>
</dbReference>
<dbReference type="Gene3D" id="3.40.50.300">
    <property type="entry name" value="P-loop containing nucleotide triphosphate hydrolases"/>
    <property type="match status" value="1"/>
</dbReference>
<reference evidence="2 3" key="1">
    <citation type="submission" date="2014-10" db="EMBL/GenBank/DDBJ databases">
        <title>Draft genome of the hookworm Ancylostoma caninum.</title>
        <authorList>
            <person name="Mitreva M."/>
        </authorList>
    </citation>
    <scope>NUCLEOTIDE SEQUENCE [LARGE SCALE GENOMIC DNA]</scope>
    <source>
        <strain evidence="2 3">Baltimore</strain>
    </source>
</reference>
<keyword evidence="3" id="KW-1185">Reference proteome</keyword>
<evidence type="ECO:0000259" key="1">
    <source>
        <dbReference type="PROSITE" id="PS51722"/>
    </source>
</evidence>
<dbReference type="PRINTS" id="PR00315">
    <property type="entry name" value="ELONGATNFCT"/>
</dbReference>
<dbReference type="STRING" id="29170.A0A368H543"/>
<comment type="caution">
    <text evidence="2">The sequence shown here is derived from an EMBL/GenBank/DDBJ whole genome shotgun (WGS) entry which is preliminary data.</text>
</comment>
<dbReference type="EMBL" id="JOJR01000020">
    <property type="protein sequence ID" value="RCN50759.1"/>
    <property type="molecule type" value="Genomic_DNA"/>
</dbReference>
<keyword evidence="2" id="KW-0251">Elongation factor</keyword>
<dbReference type="GO" id="GO:0001514">
    <property type="term" value="P:selenocysteine incorporation"/>
    <property type="evidence" value="ECO:0007669"/>
    <property type="project" value="TreeGrafter"/>
</dbReference>
<dbReference type="PANTHER" id="PTHR43721">
    <property type="entry name" value="ELONGATION FACTOR TU-RELATED"/>
    <property type="match status" value="1"/>
</dbReference>
<accession>A0A368H543</accession>
<gene>
    <name evidence="2" type="ORF">ANCCAN_03145</name>
</gene>
<dbReference type="SUPFAM" id="SSF52540">
    <property type="entry name" value="P-loop containing nucleoside triphosphate hydrolases"/>
    <property type="match status" value="1"/>
</dbReference>
<dbReference type="InterPro" id="IPR050055">
    <property type="entry name" value="EF-Tu_GTPase"/>
</dbReference>
<dbReference type="NCBIfam" id="TIGR00231">
    <property type="entry name" value="small_GTP"/>
    <property type="match status" value="1"/>
</dbReference>
<proteinExistence type="predicted"/>
<dbReference type="InterPro" id="IPR000795">
    <property type="entry name" value="T_Tr_GTP-bd_dom"/>
</dbReference>
<sequence length="183" mass="19604">MSLNVGILGHVDSGKTTLTRAIAEMASTAAFDKHAESGGRRNTLDLGFSSLIVSGRRLALIDCPGHAGLIRAVLAASTVFDMAIVVVDASSGIQPQTAEHLLLCSIFCPKRVILVLNKTDLVNESEIPNITKKIRKALAAIGIAEDSPIVPLSLLNVKDDTLYELMQVLEKSVFEPQRENSGR</sequence>
<evidence type="ECO:0000313" key="3">
    <source>
        <dbReference type="Proteomes" id="UP000252519"/>
    </source>
</evidence>
<dbReference type="InterPro" id="IPR005225">
    <property type="entry name" value="Small_GTP-bd"/>
</dbReference>
<dbReference type="GO" id="GO:0003924">
    <property type="term" value="F:GTPase activity"/>
    <property type="evidence" value="ECO:0007669"/>
    <property type="project" value="InterPro"/>
</dbReference>
<protein>
    <submittedName>
        <fullName evidence="2">Elongation factor Tu GTP binding domain protein</fullName>
    </submittedName>
</protein>
<dbReference type="PANTHER" id="PTHR43721:SF11">
    <property type="entry name" value="SELENOCYSTEINE-SPECIFIC ELONGATION FACTOR"/>
    <property type="match status" value="1"/>
</dbReference>
<dbReference type="OrthoDB" id="2067at2759"/>
<dbReference type="GO" id="GO:0003746">
    <property type="term" value="F:translation elongation factor activity"/>
    <property type="evidence" value="ECO:0007669"/>
    <property type="project" value="UniProtKB-KW"/>
</dbReference>
<keyword evidence="2" id="KW-0648">Protein biosynthesis</keyword>
<dbReference type="Pfam" id="PF00009">
    <property type="entry name" value="GTP_EFTU"/>
    <property type="match status" value="1"/>
</dbReference>
<dbReference type="InterPro" id="IPR027417">
    <property type="entry name" value="P-loop_NTPase"/>
</dbReference>
<dbReference type="AlphaFoldDB" id="A0A368H543"/>
<dbReference type="PROSITE" id="PS51722">
    <property type="entry name" value="G_TR_2"/>
    <property type="match status" value="1"/>
</dbReference>
<dbReference type="Proteomes" id="UP000252519">
    <property type="component" value="Unassembled WGS sequence"/>
</dbReference>